<evidence type="ECO:0000256" key="1">
    <source>
        <dbReference type="SAM" id="MobiDB-lite"/>
    </source>
</evidence>
<organism evidence="2 3">
    <name type="scientific">Dunaliella salina</name>
    <name type="common">Green alga</name>
    <name type="synonym">Protococcus salinus</name>
    <dbReference type="NCBI Taxonomy" id="3046"/>
    <lineage>
        <taxon>Eukaryota</taxon>
        <taxon>Viridiplantae</taxon>
        <taxon>Chlorophyta</taxon>
        <taxon>core chlorophytes</taxon>
        <taxon>Chlorophyceae</taxon>
        <taxon>CS clade</taxon>
        <taxon>Chlamydomonadales</taxon>
        <taxon>Dunaliellaceae</taxon>
        <taxon>Dunaliella</taxon>
    </lineage>
</organism>
<evidence type="ECO:0000313" key="3">
    <source>
        <dbReference type="Proteomes" id="UP000815325"/>
    </source>
</evidence>
<evidence type="ECO:0000313" key="2">
    <source>
        <dbReference type="EMBL" id="KAF5827929.1"/>
    </source>
</evidence>
<feature type="compositionally biased region" description="Low complexity" evidence="1">
    <location>
        <begin position="43"/>
        <end position="52"/>
    </location>
</feature>
<feature type="compositionally biased region" description="Gly residues" evidence="1">
    <location>
        <begin position="200"/>
        <end position="212"/>
    </location>
</feature>
<feature type="region of interest" description="Disordered" evidence="1">
    <location>
        <begin position="27"/>
        <end position="314"/>
    </location>
</feature>
<evidence type="ECO:0008006" key="4">
    <source>
        <dbReference type="Google" id="ProtNLM"/>
    </source>
</evidence>
<reference evidence="2" key="1">
    <citation type="submission" date="2017-08" db="EMBL/GenBank/DDBJ databases">
        <authorList>
            <person name="Polle J.E."/>
            <person name="Barry K."/>
            <person name="Cushman J."/>
            <person name="Schmutz J."/>
            <person name="Tran D."/>
            <person name="Hathwaick L.T."/>
            <person name="Yim W.C."/>
            <person name="Jenkins J."/>
            <person name="Mckie-Krisberg Z.M."/>
            <person name="Prochnik S."/>
            <person name="Lindquist E."/>
            <person name="Dockter R.B."/>
            <person name="Adam C."/>
            <person name="Molina H."/>
            <person name="Bunkerborg J."/>
            <person name="Jin E."/>
            <person name="Buchheim M."/>
            <person name="Magnuson J."/>
        </authorList>
    </citation>
    <scope>NUCLEOTIDE SEQUENCE</scope>
    <source>
        <strain evidence="2">CCAP 19/18</strain>
    </source>
</reference>
<dbReference type="Proteomes" id="UP000815325">
    <property type="component" value="Unassembled WGS sequence"/>
</dbReference>
<feature type="compositionally biased region" description="Low complexity" evidence="1">
    <location>
        <begin position="83"/>
        <end position="96"/>
    </location>
</feature>
<feature type="compositionally biased region" description="Low complexity" evidence="1">
    <location>
        <begin position="108"/>
        <end position="131"/>
    </location>
</feature>
<gene>
    <name evidence="2" type="ORF">DUNSADRAFT_18523</name>
</gene>
<name>A0ABQ7FZZ7_DUNSA</name>
<dbReference type="EMBL" id="MU070397">
    <property type="protein sequence ID" value="KAF5827929.1"/>
    <property type="molecule type" value="Genomic_DNA"/>
</dbReference>
<keyword evidence="3" id="KW-1185">Reference proteome</keyword>
<proteinExistence type="predicted"/>
<comment type="caution">
    <text evidence="2">The sequence shown here is derived from an EMBL/GenBank/DDBJ whole genome shotgun (WGS) entry which is preliminary data.</text>
</comment>
<feature type="compositionally biased region" description="Low complexity" evidence="1">
    <location>
        <begin position="249"/>
        <end position="263"/>
    </location>
</feature>
<feature type="compositionally biased region" description="Polar residues" evidence="1">
    <location>
        <begin position="285"/>
        <end position="302"/>
    </location>
</feature>
<sequence length="357" mass="35684">MSCDCLRSNVSTEPTIHEVLLEVALASAGRPASSTAEPEAAKRPTPASRARPSPTPAGNKSDDEEDESLYPRARRLVKDTPRKPAAAAAGPRASRPASKDSSDDDVPVSRGAARPASSASAAGSGSRQPGGSTAGRAPAGSSKASNPILAMLDDDDDDDDFLKGVAPPKKDTSPPPAARTTGIGATREGPGHRSASPHSGMGGRGGGGGTAAGRGSSVGRSMDTLANFLKDDEPGLEISLNMGDDGGDALDVLGGPKPAAAPKQGRRRGGGPQGSTPGTGDVSPISGQATPSGVPGGSTQPFPLSERQKFTDEVGKGVREAGLPADRQGVPELQPSTMQQVSLVATASCLSPVSPGL</sequence>
<protein>
    <recommendedName>
        <fullName evidence="4">Encoded protein</fullName>
    </recommendedName>
</protein>
<accession>A0ABQ7FZZ7</accession>